<dbReference type="InterPro" id="IPR043129">
    <property type="entry name" value="ATPase_NBD"/>
</dbReference>
<dbReference type="GO" id="GO:0005524">
    <property type="term" value="F:ATP binding"/>
    <property type="evidence" value="ECO:0007669"/>
    <property type="project" value="UniProtKB-KW"/>
</dbReference>
<dbReference type="Gene3D" id="3.30.420.40">
    <property type="match status" value="1"/>
</dbReference>
<dbReference type="PANTHER" id="PTHR45639:SF34">
    <property type="entry name" value="CHAPERONE PROTEIN DNAK"/>
    <property type="match status" value="1"/>
</dbReference>
<dbReference type="PANTHER" id="PTHR45639">
    <property type="entry name" value="HSC70CB, ISOFORM G-RELATED"/>
    <property type="match status" value="1"/>
</dbReference>
<protein>
    <recommendedName>
        <fullName evidence="6">Heat shock protein 70</fullName>
    </recommendedName>
</protein>
<evidence type="ECO:0000256" key="2">
    <source>
        <dbReference type="ARBA" id="ARBA00022741"/>
    </source>
</evidence>
<dbReference type="SUPFAM" id="SSF53067">
    <property type="entry name" value="Actin-like ATPase domain"/>
    <property type="match status" value="1"/>
</dbReference>
<keyword evidence="5" id="KW-1185">Reference proteome</keyword>
<keyword evidence="3" id="KW-0067">ATP-binding</keyword>
<reference evidence="4" key="1">
    <citation type="submission" date="2023-10" db="EMBL/GenBank/DDBJ databases">
        <title>Genome assembly of Pristionchus species.</title>
        <authorList>
            <person name="Yoshida K."/>
            <person name="Sommer R.J."/>
        </authorList>
    </citation>
    <scope>NUCLEOTIDE SEQUENCE</scope>
    <source>
        <strain evidence="4">RS0144</strain>
    </source>
</reference>
<dbReference type="InterPro" id="IPR013126">
    <property type="entry name" value="Hsp_70_fam"/>
</dbReference>
<evidence type="ECO:0000256" key="1">
    <source>
        <dbReference type="ARBA" id="ARBA00007381"/>
    </source>
</evidence>
<feature type="non-terminal residue" evidence="4">
    <location>
        <position position="1"/>
    </location>
</feature>
<dbReference type="FunFam" id="3.30.420.40:FF:000028">
    <property type="entry name" value="heat shock 70 kDa protein-like"/>
    <property type="match status" value="1"/>
</dbReference>
<dbReference type="AlphaFoldDB" id="A0AAV5TWN9"/>
<keyword evidence="2" id="KW-0547">Nucleotide-binding</keyword>
<dbReference type="FunFam" id="3.30.30.30:FF:000005">
    <property type="entry name" value="Heat shock protein ssb1"/>
    <property type="match status" value="1"/>
</dbReference>
<comment type="similarity">
    <text evidence="1">Belongs to the heat shock protein 70 family.</text>
</comment>
<comment type="caution">
    <text evidence="4">The sequence shown here is derived from an EMBL/GenBank/DDBJ whole genome shotgun (WGS) entry which is preliminary data.</text>
</comment>
<dbReference type="GO" id="GO:0030968">
    <property type="term" value="P:endoplasmic reticulum unfolded protein response"/>
    <property type="evidence" value="ECO:0007669"/>
    <property type="project" value="TreeGrafter"/>
</dbReference>
<dbReference type="Proteomes" id="UP001432027">
    <property type="component" value="Unassembled WGS sequence"/>
</dbReference>
<evidence type="ECO:0008006" key="6">
    <source>
        <dbReference type="Google" id="ProtNLM"/>
    </source>
</evidence>
<organism evidence="4 5">
    <name type="scientific">Pristionchus entomophagus</name>
    <dbReference type="NCBI Taxonomy" id="358040"/>
    <lineage>
        <taxon>Eukaryota</taxon>
        <taxon>Metazoa</taxon>
        <taxon>Ecdysozoa</taxon>
        <taxon>Nematoda</taxon>
        <taxon>Chromadorea</taxon>
        <taxon>Rhabditida</taxon>
        <taxon>Rhabditina</taxon>
        <taxon>Diplogasteromorpha</taxon>
        <taxon>Diplogasteroidea</taxon>
        <taxon>Neodiplogasteridae</taxon>
        <taxon>Pristionchus</taxon>
    </lineage>
</organism>
<evidence type="ECO:0000313" key="4">
    <source>
        <dbReference type="EMBL" id="GMS98960.1"/>
    </source>
</evidence>
<dbReference type="GO" id="GO:0140662">
    <property type="term" value="F:ATP-dependent protein folding chaperone"/>
    <property type="evidence" value="ECO:0007669"/>
    <property type="project" value="InterPro"/>
</dbReference>
<gene>
    <name evidence="4" type="ORF">PENTCL1PPCAC_21135</name>
</gene>
<proteinExistence type="inferred from homology"/>
<evidence type="ECO:0000313" key="5">
    <source>
        <dbReference type="Proteomes" id="UP001432027"/>
    </source>
</evidence>
<name>A0AAV5TWN9_9BILA</name>
<dbReference type="EMBL" id="BTSX01000005">
    <property type="protein sequence ID" value="GMS98960.1"/>
    <property type="molecule type" value="Genomic_DNA"/>
</dbReference>
<sequence>DPGFHEHIKHLPYRVINDEGEPLVLVDYKGSPNLITPEEITALLIAKLKMTAEAHLKQKVEKAVITVPWFFNEEQREAVQAAGSIAGLDVSLF</sequence>
<dbReference type="Pfam" id="PF00012">
    <property type="entry name" value="HSP70"/>
    <property type="match status" value="1"/>
</dbReference>
<evidence type="ECO:0000256" key="3">
    <source>
        <dbReference type="ARBA" id="ARBA00022840"/>
    </source>
</evidence>
<dbReference type="GO" id="GO:0034663">
    <property type="term" value="C:endoplasmic reticulum chaperone complex"/>
    <property type="evidence" value="ECO:0007669"/>
    <property type="project" value="TreeGrafter"/>
</dbReference>
<accession>A0AAV5TWN9</accession>